<evidence type="ECO:0000313" key="3">
    <source>
        <dbReference type="Proteomes" id="UP001149163"/>
    </source>
</evidence>
<dbReference type="EMBL" id="JAPQKN010000004">
    <property type="protein sequence ID" value="KAJ5160711.1"/>
    <property type="molecule type" value="Genomic_DNA"/>
</dbReference>
<feature type="region of interest" description="Disordered" evidence="1">
    <location>
        <begin position="236"/>
        <end position="306"/>
    </location>
</feature>
<keyword evidence="3" id="KW-1185">Reference proteome</keyword>
<evidence type="ECO:0000313" key="2">
    <source>
        <dbReference type="EMBL" id="KAJ5160711.1"/>
    </source>
</evidence>
<dbReference type="AlphaFoldDB" id="A0A9W9LKV3"/>
<feature type="compositionally biased region" description="Basic and acidic residues" evidence="1">
    <location>
        <begin position="237"/>
        <end position="251"/>
    </location>
</feature>
<dbReference type="OrthoDB" id="6921389at2759"/>
<dbReference type="RefSeq" id="XP_056542268.1">
    <property type="nucleotide sequence ID" value="XM_056689839.1"/>
</dbReference>
<reference evidence="2" key="2">
    <citation type="journal article" date="2023" name="IMA Fungus">
        <title>Comparative genomic study of the Penicillium genus elucidates a diverse pangenome and 15 lateral gene transfer events.</title>
        <authorList>
            <person name="Petersen C."/>
            <person name="Sorensen T."/>
            <person name="Nielsen M.R."/>
            <person name="Sondergaard T.E."/>
            <person name="Sorensen J.L."/>
            <person name="Fitzpatrick D.A."/>
            <person name="Frisvad J.C."/>
            <person name="Nielsen K.L."/>
        </authorList>
    </citation>
    <scope>NUCLEOTIDE SEQUENCE</scope>
    <source>
        <strain evidence="2">IBT 26290</strain>
    </source>
</reference>
<sequence length="306" mass="34705">MKLDKGNDNIVLNETEYRTVRSTTGTKQIQSKMLLELLAIDKPCAEVVIAAWKEMVATTASRDKSCIFDNIEDYVDYRIIDTGAPFVDAVMRFGMGILLAKEEEERVAPIVKPCFAALGLANEYYSFDIEWKEFQQPDKTYEAGTMTNAVWLYMKWENISIAEAKEKVRQVVRGYEVEFQQRMDSFIADKEQCPRKLCEYLRTLAFQFPGNIAWSLRCPRYHPELCAEGEALLQSGTDDKKDTSNEQDRRGSVAISEHSAQEHTDSESSLSSTGTPKSSPSSRSSVTSLEDFTNDFKPPKHSTFGY</sequence>
<gene>
    <name evidence="2" type="ORF">N7482_007715</name>
</gene>
<feature type="compositionally biased region" description="Low complexity" evidence="1">
    <location>
        <begin position="267"/>
        <end position="288"/>
    </location>
</feature>
<reference evidence="2" key="1">
    <citation type="submission" date="2022-11" db="EMBL/GenBank/DDBJ databases">
        <authorList>
            <person name="Petersen C."/>
        </authorList>
    </citation>
    <scope>NUCLEOTIDE SEQUENCE</scope>
    <source>
        <strain evidence="2">IBT 26290</strain>
    </source>
</reference>
<accession>A0A9W9LKV3</accession>
<comment type="caution">
    <text evidence="2">The sequence shown here is derived from an EMBL/GenBank/DDBJ whole genome shotgun (WGS) entry which is preliminary data.</text>
</comment>
<protein>
    <submittedName>
        <fullName evidence="2">Isoprenoid synthase domain-containing protein</fullName>
    </submittedName>
</protein>
<dbReference type="Gene3D" id="1.10.600.10">
    <property type="entry name" value="Farnesyl Diphosphate Synthase"/>
    <property type="match status" value="1"/>
</dbReference>
<dbReference type="Pfam" id="PF19086">
    <property type="entry name" value="Terpene_syn_C_2"/>
    <property type="match status" value="1"/>
</dbReference>
<dbReference type="InterPro" id="IPR008949">
    <property type="entry name" value="Isoprenoid_synthase_dom_sf"/>
</dbReference>
<dbReference type="SUPFAM" id="SSF48576">
    <property type="entry name" value="Terpenoid synthases"/>
    <property type="match status" value="1"/>
</dbReference>
<dbReference type="Proteomes" id="UP001149163">
    <property type="component" value="Unassembled WGS sequence"/>
</dbReference>
<organism evidence="2 3">
    <name type="scientific">Penicillium canariense</name>
    <dbReference type="NCBI Taxonomy" id="189055"/>
    <lineage>
        <taxon>Eukaryota</taxon>
        <taxon>Fungi</taxon>
        <taxon>Dikarya</taxon>
        <taxon>Ascomycota</taxon>
        <taxon>Pezizomycotina</taxon>
        <taxon>Eurotiomycetes</taxon>
        <taxon>Eurotiomycetidae</taxon>
        <taxon>Eurotiales</taxon>
        <taxon>Aspergillaceae</taxon>
        <taxon>Penicillium</taxon>
    </lineage>
</organism>
<proteinExistence type="predicted"/>
<evidence type="ECO:0000256" key="1">
    <source>
        <dbReference type="SAM" id="MobiDB-lite"/>
    </source>
</evidence>
<dbReference type="GeneID" id="81429015"/>
<name>A0A9W9LKV3_9EURO</name>